<evidence type="ECO:0000256" key="1">
    <source>
        <dbReference type="ARBA" id="ARBA00004651"/>
    </source>
</evidence>
<dbReference type="InterPro" id="IPR007353">
    <property type="entry name" value="DUF421"/>
</dbReference>
<comment type="similarity">
    <text evidence="2">Belongs to the UPF0702 family.</text>
</comment>
<accession>A0ABW2NMR0</accession>
<evidence type="ECO:0000256" key="3">
    <source>
        <dbReference type="ARBA" id="ARBA00022475"/>
    </source>
</evidence>
<dbReference type="Proteomes" id="UP001596549">
    <property type="component" value="Unassembled WGS sequence"/>
</dbReference>
<gene>
    <name evidence="9" type="ORF">ACFQPF_09535</name>
</gene>
<comment type="caution">
    <text evidence="9">The sequence shown here is derived from an EMBL/GenBank/DDBJ whole genome shotgun (WGS) entry which is preliminary data.</text>
</comment>
<feature type="transmembrane region" description="Helical" evidence="7">
    <location>
        <begin position="63"/>
        <end position="81"/>
    </location>
</feature>
<name>A0ABW2NMR0_9BACL</name>
<sequence length="230" mass="26064">MEDMIHTAARTTASYLLLLILTYFIGKQINAHKNYFSFALSITIGALVANMGFNVKIPFTDVLLSFMVLSSIYFLVSYLSLHFRPLRKWLSGSPTTVIENGQILEHHMKKIHLTMDDLNQLLREASIFDIEEVDYAVLEISGNLSVLKKDLYKNVTKRDLKLPESAPKPLPLELIMDGSVLEQNLNDIHNRTWLNQQLTSRGLTLSDVFYAVVSSNGTLILDLYQDNPST</sequence>
<dbReference type="Gene3D" id="3.30.240.20">
    <property type="entry name" value="bsu07140 like domains"/>
    <property type="match status" value="2"/>
</dbReference>
<evidence type="ECO:0000256" key="4">
    <source>
        <dbReference type="ARBA" id="ARBA00022692"/>
    </source>
</evidence>
<dbReference type="EMBL" id="JBHTCP010000015">
    <property type="protein sequence ID" value="MFC7371920.1"/>
    <property type="molecule type" value="Genomic_DNA"/>
</dbReference>
<keyword evidence="3" id="KW-1003">Cell membrane</keyword>
<evidence type="ECO:0000313" key="9">
    <source>
        <dbReference type="EMBL" id="MFC7371920.1"/>
    </source>
</evidence>
<keyword evidence="4 7" id="KW-0812">Transmembrane</keyword>
<evidence type="ECO:0000256" key="5">
    <source>
        <dbReference type="ARBA" id="ARBA00022989"/>
    </source>
</evidence>
<evidence type="ECO:0000256" key="2">
    <source>
        <dbReference type="ARBA" id="ARBA00006448"/>
    </source>
</evidence>
<dbReference type="PANTHER" id="PTHR34582:SF7">
    <property type="entry name" value="UPF0702 TRANSMEMBRANE PROTEIN YDFS"/>
    <property type="match status" value="1"/>
</dbReference>
<evidence type="ECO:0000256" key="6">
    <source>
        <dbReference type="ARBA" id="ARBA00023136"/>
    </source>
</evidence>
<keyword evidence="6 7" id="KW-0472">Membrane</keyword>
<dbReference type="Pfam" id="PF04239">
    <property type="entry name" value="DUF421"/>
    <property type="match status" value="1"/>
</dbReference>
<feature type="transmembrane region" description="Helical" evidence="7">
    <location>
        <begin position="38"/>
        <end position="57"/>
    </location>
</feature>
<feature type="domain" description="YetF C-terminal" evidence="8">
    <location>
        <begin position="82"/>
        <end position="213"/>
    </location>
</feature>
<comment type="subcellular location">
    <subcellularLocation>
        <location evidence="1">Cell membrane</location>
        <topology evidence="1">Multi-pass membrane protein</topology>
    </subcellularLocation>
</comment>
<proteinExistence type="inferred from homology"/>
<dbReference type="PANTHER" id="PTHR34582">
    <property type="entry name" value="UPF0702 TRANSMEMBRANE PROTEIN YCAP"/>
    <property type="match status" value="1"/>
</dbReference>
<evidence type="ECO:0000313" key="10">
    <source>
        <dbReference type="Proteomes" id="UP001596549"/>
    </source>
</evidence>
<evidence type="ECO:0000259" key="8">
    <source>
        <dbReference type="Pfam" id="PF04239"/>
    </source>
</evidence>
<dbReference type="InterPro" id="IPR023090">
    <property type="entry name" value="UPF0702_alpha/beta_dom_sf"/>
</dbReference>
<reference evidence="10" key="1">
    <citation type="journal article" date="2019" name="Int. J. Syst. Evol. Microbiol.">
        <title>The Global Catalogue of Microorganisms (GCM) 10K type strain sequencing project: providing services to taxonomists for standard genome sequencing and annotation.</title>
        <authorList>
            <consortium name="The Broad Institute Genomics Platform"/>
            <consortium name="The Broad Institute Genome Sequencing Center for Infectious Disease"/>
            <person name="Wu L."/>
            <person name="Ma J."/>
        </authorList>
    </citation>
    <scope>NUCLEOTIDE SEQUENCE [LARGE SCALE GENOMIC DNA]</scope>
    <source>
        <strain evidence="10">NBRC 106396</strain>
    </source>
</reference>
<keyword evidence="5 7" id="KW-1133">Transmembrane helix</keyword>
<protein>
    <submittedName>
        <fullName evidence="9">DUF421 domain-containing protein</fullName>
    </submittedName>
</protein>
<keyword evidence="10" id="KW-1185">Reference proteome</keyword>
<evidence type="ECO:0000256" key="7">
    <source>
        <dbReference type="SAM" id="Phobius"/>
    </source>
</evidence>
<organism evidence="9 10">
    <name type="scientific">Fictibacillus iocasae</name>
    <dbReference type="NCBI Taxonomy" id="2715437"/>
    <lineage>
        <taxon>Bacteria</taxon>
        <taxon>Bacillati</taxon>
        <taxon>Bacillota</taxon>
        <taxon>Bacilli</taxon>
        <taxon>Bacillales</taxon>
        <taxon>Fictibacillaceae</taxon>
        <taxon>Fictibacillus</taxon>
    </lineage>
</organism>
<dbReference type="RefSeq" id="WP_379748984.1">
    <property type="nucleotide sequence ID" value="NZ_JBHTCP010000015.1"/>
</dbReference>
<feature type="transmembrane region" description="Helical" evidence="7">
    <location>
        <begin position="6"/>
        <end position="26"/>
    </location>
</feature>